<evidence type="ECO:0000313" key="5">
    <source>
        <dbReference type="EMBL" id="RVQ68993.1"/>
    </source>
</evidence>
<dbReference type="Pfam" id="PF02358">
    <property type="entry name" value="Trehalose_PPase"/>
    <property type="match status" value="1"/>
</dbReference>
<keyword evidence="4" id="KW-0479">Metal-binding</keyword>
<keyword evidence="4" id="KW-0460">Magnesium</keyword>
<dbReference type="InterPro" id="IPR036412">
    <property type="entry name" value="HAD-like_sf"/>
</dbReference>
<sequence length="299" mass="31195">MPRDSSDGGLSCHLIRISSQARQSPKTGPCTVPAIVAIAKGGLTPPWPGGHRPCVTFTLPRPPAPDPLRDALFLDFDGTLVPLAERPEGVVVTSALIDRLHRLTDLFDGRLALVSGRAIAVLDEFGLSGLPMAGSHGAEWRLADGQHDALPRPAALDDAKTAFVAFADAREGVLFEDKPLGAALHFRLAPGAADDAIALATSHAGGLHLQHGHAMIEVRVPGVHKGTAIAAMMARTPFAGYNPLFLGDDVTDEDGFAAAARLGGHGVLVGPSRQSNATFALSDPVAVNAWLAELLEPAR</sequence>
<dbReference type="CDD" id="cd01627">
    <property type="entry name" value="HAD_TPP"/>
    <property type="match status" value="1"/>
</dbReference>
<proteinExistence type="inferred from homology"/>
<dbReference type="InterPro" id="IPR003337">
    <property type="entry name" value="Trehalose_PPase"/>
</dbReference>
<comment type="catalytic activity">
    <reaction evidence="4">
        <text>alpha,alpha-trehalose 6-phosphate + H2O = alpha,alpha-trehalose + phosphate</text>
        <dbReference type="Rhea" id="RHEA:23420"/>
        <dbReference type="ChEBI" id="CHEBI:15377"/>
        <dbReference type="ChEBI" id="CHEBI:16551"/>
        <dbReference type="ChEBI" id="CHEBI:43474"/>
        <dbReference type="ChEBI" id="CHEBI:58429"/>
        <dbReference type="EC" id="3.1.3.12"/>
    </reaction>
</comment>
<evidence type="ECO:0000256" key="2">
    <source>
        <dbReference type="ARBA" id="ARBA00008770"/>
    </source>
</evidence>
<dbReference type="PANTHER" id="PTHR43768">
    <property type="entry name" value="TREHALOSE 6-PHOSPHATE PHOSPHATASE"/>
    <property type="match status" value="1"/>
</dbReference>
<name>A0A437H095_9SPHN</name>
<comment type="caution">
    <text evidence="5">The sequence shown here is derived from an EMBL/GenBank/DDBJ whole genome shotgun (WGS) entry which is preliminary data.</text>
</comment>
<comment type="similarity">
    <text evidence="2 4">Belongs to the trehalose phosphatase family.</text>
</comment>
<dbReference type="EC" id="3.1.3.12" evidence="4"/>
<accession>A0A437H095</accession>
<dbReference type="InterPro" id="IPR023214">
    <property type="entry name" value="HAD_sf"/>
</dbReference>
<dbReference type="SUPFAM" id="SSF56784">
    <property type="entry name" value="HAD-like"/>
    <property type="match status" value="1"/>
</dbReference>
<gene>
    <name evidence="5" type="primary">otsB</name>
    <name evidence="5" type="ORF">EKN06_01905</name>
</gene>
<dbReference type="Gene3D" id="3.40.50.1000">
    <property type="entry name" value="HAD superfamily/HAD-like"/>
    <property type="match status" value="1"/>
</dbReference>
<reference evidence="5 6" key="1">
    <citation type="submission" date="2018-12" db="EMBL/GenBank/DDBJ databases">
        <title>Croceicoccus ponticola sp. nov., a lipolytic bacterium isolated from seawater.</title>
        <authorList>
            <person name="Yoon J.-H."/>
        </authorList>
    </citation>
    <scope>NUCLEOTIDE SEQUENCE [LARGE SCALE GENOMIC DNA]</scope>
    <source>
        <strain evidence="5 6">GM-16</strain>
    </source>
</reference>
<comment type="pathway">
    <text evidence="1 4">Glycan biosynthesis; trehalose biosynthesis.</text>
</comment>
<comment type="function">
    <text evidence="4">Removes the phosphate from trehalose 6-phosphate to produce free trehalose.</text>
</comment>
<dbReference type="InterPro" id="IPR044651">
    <property type="entry name" value="OTSB-like"/>
</dbReference>
<dbReference type="InterPro" id="IPR006379">
    <property type="entry name" value="HAD-SF_hydro_IIB"/>
</dbReference>
<dbReference type="OrthoDB" id="9814913at2"/>
<dbReference type="Proteomes" id="UP000283003">
    <property type="component" value="Unassembled WGS sequence"/>
</dbReference>
<evidence type="ECO:0000256" key="3">
    <source>
        <dbReference type="ARBA" id="ARBA00022801"/>
    </source>
</evidence>
<dbReference type="NCBIfam" id="TIGR00685">
    <property type="entry name" value="T6PP"/>
    <property type="match status" value="1"/>
</dbReference>
<keyword evidence="3 4" id="KW-0378">Hydrolase</keyword>
<dbReference type="GO" id="GO:0005992">
    <property type="term" value="P:trehalose biosynthetic process"/>
    <property type="evidence" value="ECO:0007669"/>
    <property type="project" value="UniProtKB-UniPathway"/>
</dbReference>
<dbReference type="NCBIfam" id="TIGR01484">
    <property type="entry name" value="HAD-SF-IIB"/>
    <property type="match status" value="1"/>
</dbReference>
<protein>
    <recommendedName>
        <fullName evidence="4">Trehalose 6-phosphate phosphatase</fullName>
        <ecNumber evidence="4">3.1.3.12</ecNumber>
    </recommendedName>
</protein>
<dbReference type="GO" id="GO:0004805">
    <property type="term" value="F:trehalose-phosphatase activity"/>
    <property type="evidence" value="ECO:0007669"/>
    <property type="project" value="UniProtKB-EC"/>
</dbReference>
<evidence type="ECO:0000256" key="4">
    <source>
        <dbReference type="RuleBase" id="RU361117"/>
    </source>
</evidence>
<dbReference type="EMBL" id="RXOL01000001">
    <property type="protein sequence ID" value="RVQ68993.1"/>
    <property type="molecule type" value="Genomic_DNA"/>
</dbReference>
<organism evidence="5 6">
    <name type="scientific">Croceicoccus ponticola</name>
    <dbReference type="NCBI Taxonomy" id="2217664"/>
    <lineage>
        <taxon>Bacteria</taxon>
        <taxon>Pseudomonadati</taxon>
        <taxon>Pseudomonadota</taxon>
        <taxon>Alphaproteobacteria</taxon>
        <taxon>Sphingomonadales</taxon>
        <taxon>Erythrobacteraceae</taxon>
        <taxon>Croceicoccus</taxon>
    </lineage>
</organism>
<dbReference type="GO" id="GO:0046872">
    <property type="term" value="F:metal ion binding"/>
    <property type="evidence" value="ECO:0007669"/>
    <property type="project" value="UniProtKB-KW"/>
</dbReference>
<dbReference type="Gene3D" id="3.30.70.1020">
    <property type="entry name" value="Trehalose-6-phosphate phosphatase related protein, domain 2"/>
    <property type="match status" value="1"/>
</dbReference>
<keyword evidence="6" id="KW-1185">Reference proteome</keyword>
<evidence type="ECO:0000313" key="6">
    <source>
        <dbReference type="Proteomes" id="UP000283003"/>
    </source>
</evidence>
<comment type="cofactor">
    <cofactor evidence="4">
        <name>Mg(2+)</name>
        <dbReference type="ChEBI" id="CHEBI:18420"/>
    </cofactor>
</comment>
<evidence type="ECO:0000256" key="1">
    <source>
        <dbReference type="ARBA" id="ARBA00005199"/>
    </source>
</evidence>
<dbReference type="UniPathway" id="UPA00299"/>
<dbReference type="AlphaFoldDB" id="A0A437H095"/>
<dbReference type="PANTHER" id="PTHR43768:SF3">
    <property type="entry name" value="TREHALOSE 6-PHOSPHATE PHOSPHATASE"/>
    <property type="match status" value="1"/>
</dbReference>